<dbReference type="Proteomes" id="UP000094487">
    <property type="component" value="Unassembled WGS sequence"/>
</dbReference>
<dbReference type="GO" id="GO:0032787">
    <property type="term" value="P:monocarboxylic acid metabolic process"/>
    <property type="evidence" value="ECO:0007669"/>
    <property type="project" value="UniProtKB-ARBA"/>
</dbReference>
<dbReference type="SUPFAM" id="SSF51735">
    <property type="entry name" value="NAD(P)-binding Rossmann-fold domains"/>
    <property type="match status" value="1"/>
</dbReference>
<evidence type="ECO:0000256" key="1">
    <source>
        <dbReference type="ARBA" id="ARBA00006484"/>
    </source>
</evidence>
<gene>
    <name evidence="2" type="ORF">BFL28_13765</name>
</gene>
<dbReference type="PROSITE" id="PS00061">
    <property type="entry name" value="ADH_SHORT"/>
    <property type="match status" value="1"/>
</dbReference>
<dbReference type="OrthoDB" id="9803333at2"/>
<evidence type="ECO:0008006" key="4">
    <source>
        <dbReference type="Google" id="ProtNLM"/>
    </source>
</evidence>
<dbReference type="Pfam" id="PF13561">
    <property type="entry name" value="adh_short_C2"/>
    <property type="match status" value="1"/>
</dbReference>
<dbReference type="InterPro" id="IPR002347">
    <property type="entry name" value="SDR_fam"/>
</dbReference>
<dbReference type="InterPro" id="IPR050259">
    <property type="entry name" value="SDR"/>
</dbReference>
<dbReference type="CDD" id="cd05233">
    <property type="entry name" value="SDR_c"/>
    <property type="match status" value="1"/>
</dbReference>
<keyword evidence="3" id="KW-1185">Reference proteome</keyword>
<organism evidence="2 3">
    <name type="scientific">Sphingomonas turrisvirgatae</name>
    <dbReference type="NCBI Taxonomy" id="1888892"/>
    <lineage>
        <taxon>Bacteria</taxon>
        <taxon>Pseudomonadati</taxon>
        <taxon>Pseudomonadota</taxon>
        <taxon>Alphaproteobacteria</taxon>
        <taxon>Sphingomonadales</taxon>
        <taxon>Sphingomonadaceae</taxon>
        <taxon>Sphingomonas</taxon>
    </lineage>
</organism>
<dbReference type="PRINTS" id="PR00080">
    <property type="entry name" value="SDRFAMILY"/>
</dbReference>
<comment type="caution">
    <text evidence="2">The sequence shown here is derived from an EMBL/GenBank/DDBJ whole genome shotgun (WGS) entry which is preliminary data.</text>
</comment>
<evidence type="ECO:0000313" key="2">
    <source>
        <dbReference type="EMBL" id="ODP38444.1"/>
    </source>
</evidence>
<evidence type="ECO:0000313" key="3">
    <source>
        <dbReference type="Proteomes" id="UP000094487"/>
    </source>
</evidence>
<dbReference type="PANTHER" id="PTHR42879:SF2">
    <property type="entry name" value="3-OXOACYL-[ACYL-CARRIER-PROTEIN] REDUCTASE FABG"/>
    <property type="match status" value="1"/>
</dbReference>
<accession>A0A1E3LXJ8</accession>
<dbReference type="AlphaFoldDB" id="A0A1E3LXJ8"/>
<proteinExistence type="inferred from homology"/>
<dbReference type="FunFam" id="3.40.50.720:FF:000084">
    <property type="entry name" value="Short-chain dehydrogenase reductase"/>
    <property type="match status" value="1"/>
</dbReference>
<dbReference type="STRING" id="1888892.BFL28_13765"/>
<dbReference type="PRINTS" id="PR00081">
    <property type="entry name" value="GDHRDH"/>
</dbReference>
<comment type="similarity">
    <text evidence="1">Belongs to the short-chain dehydrogenases/reductases (SDR) family.</text>
</comment>
<protein>
    <recommendedName>
        <fullName evidence="4">Short-chain dehydrogenase</fullName>
    </recommendedName>
</protein>
<dbReference type="RefSeq" id="WP_069319876.1">
    <property type="nucleotide sequence ID" value="NZ_MDDS01000014.1"/>
</dbReference>
<dbReference type="Gene3D" id="3.40.50.720">
    <property type="entry name" value="NAD(P)-binding Rossmann-like Domain"/>
    <property type="match status" value="1"/>
</dbReference>
<dbReference type="NCBIfam" id="NF005559">
    <property type="entry name" value="PRK07231.1"/>
    <property type="match status" value="1"/>
</dbReference>
<reference evidence="2 3" key="1">
    <citation type="submission" date="2016-08" db="EMBL/GenBank/DDBJ databases">
        <title>Draft genome of the agarase producing Sphingomonas sp. MCT13.</title>
        <authorList>
            <person name="D'Andrea M.M."/>
            <person name="Rossolini G.M."/>
            <person name="Thaller M.C."/>
        </authorList>
    </citation>
    <scope>NUCLEOTIDE SEQUENCE [LARGE SCALE GENOMIC DNA]</scope>
    <source>
        <strain evidence="2 3">MCT13</strain>
    </source>
</reference>
<sequence length="287" mass="29970">MTPADIRLDGLCALVTGGGNGIGKGIARGMAEFGADVVIIDIDANAGAHVADDIAAAGGRSLFIQADVMDRDALRAAIDSAAHQFRRLDILVNNAGGGRPVKFMAQSERSRDRHVEFNLGSLMTATHHVAQHMIAFDNGGAIINVSSIEGLRAAPGYAVYAACKAGMLNFTRTAAVELAEFGIRVNAIAPDIIVTDGFVNQAPGAMDPAQVAARARYIPMQRDGAPDDCAGPAIFLASKMAAYVTGTTVSVDGGTWASSGWVRTPQNDWRLFPDLLSAAPGPKELQP</sequence>
<dbReference type="InterPro" id="IPR036291">
    <property type="entry name" value="NAD(P)-bd_dom_sf"/>
</dbReference>
<dbReference type="PANTHER" id="PTHR42879">
    <property type="entry name" value="3-OXOACYL-(ACYL-CARRIER-PROTEIN) REDUCTASE"/>
    <property type="match status" value="1"/>
</dbReference>
<dbReference type="InterPro" id="IPR020904">
    <property type="entry name" value="Sc_DH/Rdtase_CS"/>
</dbReference>
<dbReference type="EMBL" id="MDDS01000014">
    <property type="protein sequence ID" value="ODP38444.1"/>
    <property type="molecule type" value="Genomic_DNA"/>
</dbReference>
<name>A0A1E3LXJ8_9SPHN</name>